<evidence type="ECO:0000313" key="2">
    <source>
        <dbReference type="Proteomes" id="UP000242180"/>
    </source>
</evidence>
<name>A0A1X2H925_SYNRA</name>
<reference evidence="1 2" key="1">
    <citation type="submission" date="2016-07" db="EMBL/GenBank/DDBJ databases">
        <title>Pervasive Adenine N6-methylation of Active Genes in Fungi.</title>
        <authorList>
            <consortium name="DOE Joint Genome Institute"/>
            <person name="Mondo S.J."/>
            <person name="Dannebaum R.O."/>
            <person name="Kuo R.C."/>
            <person name="Labutti K."/>
            <person name="Haridas S."/>
            <person name="Kuo A."/>
            <person name="Salamov A."/>
            <person name="Ahrendt S.R."/>
            <person name="Lipzen A."/>
            <person name="Sullivan W."/>
            <person name="Andreopoulos W.B."/>
            <person name="Clum A."/>
            <person name="Lindquist E."/>
            <person name="Daum C."/>
            <person name="Ramamoorthy G.K."/>
            <person name="Gryganskyi A."/>
            <person name="Culley D."/>
            <person name="Magnuson J.K."/>
            <person name="James T.Y."/>
            <person name="O'Malley M.A."/>
            <person name="Stajich J.E."/>
            <person name="Spatafora J.W."/>
            <person name="Visel A."/>
            <person name="Grigoriev I.V."/>
        </authorList>
    </citation>
    <scope>NUCLEOTIDE SEQUENCE [LARGE SCALE GENOMIC DNA]</scope>
    <source>
        <strain evidence="1 2">NRRL 2496</strain>
    </source>
</reference>
<proteinExistence type="predicted"/>
<dbReference type="EMBL" id="MCGN01000007">
    <property type="protein sequence ID" value="ORY95067.1"/>
    <property type="molecule type" value="Genomic_DNA"/>
</dbReference>
<gene>
    <name evidence="1" type="ORF">BCR43DRAFT_495086</name>
</gene>
<evidence type="ECO:0000313" key="1">
    <source>
        <dbReference type="EMBL" id="ORY95067.1"/>
    </source>
</evidence>
<organism evidence="1 2">
    <name type="scientific">Syncephalastrum racemosum</name>
    <name type="common">Filamentous fungus</name>
    <dbReference type="NCBI Taxonomy" id="13706"/>
    <lineage>
        <taxon>Eukaryota</taxon>
        <taxon>Fungi</taxon>
        <taxon>Fungi incertae sedis</taxon>
        <taxon>Mucoromycota</taxon>
        <taxon>Mucoromycotina</taxon>
        <taxon>Mucoromycetes</taxon>
        <taxon>Mucorales</taxon>
        <taxon>Syncephalastraceae</taxon>
        <taxon>Syncephalastrum</taxon>
    </lineage>
</organism>
<sequence length="61" mass="7401">MTRVISIKYIKLYKAKTPEHHNDGPVQCVYLNRRHEKNMIYDYSIILFSYHYLRPSSRAKI</sequence>
<accession>A0A1X2H925</accession>
<dbReference type="AlphaFoldDB" id="A0A1X2H925"/>
<protein>
    <submittedName>
        <fullName evidence="1">Uncharacterized protein</fullName>
    </submittedName>
</protein>
<comment type="caution">
    <text evidence="1">The sequence shown here is derived from an EMBL/GenBank/DDBJ whole genome shotgun (WGS) entry which is preliminary data.</text>
</comment>
<dbReference type="InParanoid" id="A0A1X2H925"/>
<dbReference type="Proteomes" id="UP000242180">
    <property type="component" value="Unassembled WGS sequence"/>
</dbReference>
<keyword evidence="2" id="KW-1185">Reference proteome</keyword>